<sequence>MKRKMVVALVLSVAMLALAGCGKAPADTSLAEGKTVESDGAGEKTYEKPEVVLRYGELNPDTHPMTMAAREFARIVAEKSNGRMAIEIYPSGQLGDEKTQVQSVQMGALDMFRAGSSFLSDYGIEMMRVFELPYIFRDVDHSWSVLDSDIGDEFLQAVTDSGTKMVGIGYFADSPRNYFFTNKKVTSVSEMKNLKIRVPQSEMHMETANAFGASATPISYSELYSALQTGVVDGAENALTAYEANKFYEVAKYYTFDAHSLAPYILVFSEISWNKLDENDQEFLSDCWSETEKWYREVASDMDAQARVNLEASGVEFFEVDNKQEWVDAVAPLYEKFGAGYEDVIRRIQETK</sequence>
<dbReference type="Gene3D" id="3.40.190.170">
    <property type="entry name" value="Bacterial extracellular solute-binding protein, family 7"/>
    <property type="match status" value="1"/>
</dbReference>
<dbReference type="NCBIfam" id="NF037995">
    <property type="entry name" value="TRAP_S1"/>
    <property type="match status" value="1"/>
</dbReference>
<dbReference type="InterPro" id="IPR004682">
    <property type="entry name" value="TRAP_DctP"/>
</dbReference>
<dbReference type="InterPro" id="IPR038404">
    <property type="entry name" value="TRAP_DctP_sf"/>
</dbReference>
<dbReference type="NCBIfam" id="TIGR00787">
    <property type="entry name" value="dctP"/>
    <property type="match status" value="1"/>
</dbReference>
<dbReference type="GO" id="GO:0055085">
    <property type="term" value="P:transmembrane transport"/>
    <property type="evidence" value="ECO:0007669"/>
    <property type="project" value="InterPro"/>
</dbReference>
<evidence type="ECO:0000313" key="4">
    <source>
        <dbReference type="Proteomes" id="UP000461585"/>
    </source>
</evidence>
<dbReference type="PIRSF" id="PIRSF006470">
    <property type="entry name" value="DctB"/>
    <property type="match status" value="1"/>
</dbReference>
<keyword evidence="1 2" id="KW-0732">Signal</keyword>
<dbReference type="EMBL" id="JAAEEH010000044">
    <property type="protein sequence ID" value="NDL68547.1"/>
    <property type="molecule type" value="Genomic_DNA"/>
</dbReference>
<dbReference type="InterPro" id="IPR018389">
    <property type="entry name" value="DctP_fam"/>
</dbReference>
<accession>A0A7X5HXM5</accession>
<reference evidence="3 4" key="1">
    <citation type="submission" date="2020-01" db="EMBL/GenBank/DDBJ databases">
        <title>Anaeroalcalibacter tamaniensis gen. nov., sp. nov., moderately halophilic strictly anaerobic fermenter bacterium from mud volcano of Taman peninsula.</title>
        <authorList>
            <person name="Frolova A."/>
            <person name="Merkel A.Y."/>
            <person name="Slobodkin A.I."/>
        </authorList>
    </citation>
    <scope>NUCLEOTIDE SEQUENCE [LARGE SCALE GENOMIC DNA]</scope>
    <source>
        <strain evidence="3 4">F-3ap</strain>
    </source>
</reference>
<dbReference type="PANTHER" id="PTHR33376:SF2">
    <property type="entry name" value="DICARBOXYLATE-BINDING PERIPLASMIC PROTEIN"/>
    <property type="match status" value="1"/>
</dbReference>
<dbReference type="PANTHER" id="PTHR33376">
    <property type="match status" value="1"/>
</dbReference>
<dbReference type="CDD" id="cd13671">
    <property type="entry name" value="PBP2_TRAP_SBP_like_3"/>
    <property type="match status" value="1"/>
</dbReference>
<dbReference type="Pfam" id="PF03480">
    <property type="entry name" value="DctP"/>
    <property type="match status" value="1"/>
</dbReference>
<organism evidence="3 4">
    <name type="scientific">Anaerotalea alkaliphila</name>
    <dbReference type="NCBI Taxonomy" id="2662126"/>
    <lineage>
        <taxon>Bacteria</taxon>
        <taxon>Bacillati</taxon>
        <taxon>Bacillota</taxon>
        <taxon>Clostridia</taxon>
        <taxon>Eubacteriales</taxon>
        <taxon>Anaerotalea</taxon>
    </lineage>
</organism>
<dbReference type="GO" id="GO:0030288">
    <property type="term" value="C:outer membrane-bounded periplasmic space"/>
    <property type="evidence" value="ECO:0007669"/>
    <property type="project" value="InterPro"/>
</dbReference>
<dbReference type="RefSeq" id="WP_162371271.1">
    <property type="nucleotide sequence ID" value="NZ_JAAEEH010000044.1"/>
</dbReference>
<comment type="caution">
    <text evidence="3">The sequence shown here is derived from an EMBL/GenBank/DDBJ whole genome shotgun (WGS) entry which is preliminary data.</text>
</comment>
<gene>
    <name evidence="3" type="ORF">GXN74_12445</name>
</gene>
<name>A0A7X5HXM5_9FIRM</name>
<dbReference type="PROSITE" id="PS51257">
    <property type="entry name" value="PROKAR_LIPOPROTEIN"/>
    <property type="match status" value="1"/>
</dbReference>
<dbReference type="Proteomes" id="UP000461585">
    <property type="component" value="Unassembled WGS sequence"/>
</dbReference>
<evidence type="ECO:0000256" key="1">
    <source>
        <dbReference type="ARBA" id="ARBA00022729"/>
    </source>
</evidence>
<evidence type="ECO:0000313" key="3">
    <source>
        <dbReference type="EMBL" id="NDL68547.1"/>
    </source>
</evidence>
<evidence type="ECO:0000256" key="2">
    <source>
        <dbReference type="SAM" id="SignalP"/>
    </source>
</evidence>
<dbReference type="AlphaFoldDB" id="A0A7X5HXM5"/>
<feature type="signal peptide" evidence="2">
    <location>
        <begin position="1"/>
        <end position="19"/>
    </location>
</feature>
<protein>
    <submittedName>
        <fullName evidence="3">TRAP transporter substrate-binding protein</fullName>
    </submittedName>
</protein>
<dbReference type="GO" id="GO:0030246">
    <property type="term" value="F:carbohydrate binding"/>
    <property type="evidence" value="ECO:0007669"/>
    <property type="project" value="TreeGrafter"/>
</dbReference>
<proteinExistence type="predicted"/>
<feature type="chain" id="PRO_5039547896" evidence="2">
    <location>
        <begin position="20"/>
        <end position="352"/>
    </location>
</feature>
<keyword evidence="4" id="KW-1185">Reference proteome</keyword>